<evidence type="ECO:0000313" key="3">
    <source>
        <dbReference type="Proteomes" id="UP000594220"/>
    </source>
</evidence>
<reference evidence="2" key="1">
    <citation type="submission" date="2025-08" db="UniProtKB">
        <authorList>
            <consortium name="Ensembl"/>
        </authorList>
    </citation>
    <scope>IDENTIFICATION</scope>
</reference>
<feature type="region of interest" description="Disordered" evidence="1">
    <location>
        <begin position="191"/>
        <end position="218"/>
    </location>
</feature>
<dbReference type="GO" id="GO:0071339">
    <property type="term" value="C:MLL1 complex"/>
    <property type="evidence" value="ECO:0007669"/>
    <property type="project" value="Ensembl"/>
</dbReference>
<dbReference type="Proteomes" id="UP000594220">
    <property type="component" value="Unplaced"/>
</dbReference>
<dbReference type="OMA" id="QCNKQVS"/>
<evidence type="ECO:0000313" key="2">
    <source>
        <dbReference type="Ensembl" id="ENSCPRP00005012638.1"/>
    </source>
</evidence>
<keyword evidence="3" id="KW-1185">Reference proteome</keyword>
<evidence type="ECO:0000256" key="1">
    <source>
        <dbReference type="SAM" id="MobiDB-lite"/>
    </source>
</evidence>
<dbReference type="AlphaFoldDB" id="A0A7M4FWD3"/>
<organism evidence="2 3">
    <name type="scientific">Crocodylus porosus</name>
    <name type="common">Saltwater crocodile</name>
    <name type="synonym">Estuarine crocodile</name>
    <dbReference type="NCBI Taxonomy" id="8502"/>
    <lineage>
        <taxon>Eukaryota</taxon>
        <taxon>Metazoa</taxon>
        <taxon>Chordata</taxon>
        <taxon>Craniata</taxon>
        <taxon>Vertebrata</taxon>
        <taxon>Euteleostomi</taxon>
        <taxon>Archelosauria</taxon>
        <taxon>Archosauria</taxon>
        <taxon>Crocodylia</taxon>
        <taxon>Longirostres</taxon>
        <taxon>Crocodylidae</taxon>
        <taxon>Crocodylus</taxon>
    </lineage>
</organism>
<dbReference type="Ensembl" id="ENSCPRT00005014875.1">
    <property type="protein sequence ID" value="ENSCPRP00005012638.1"/>
    <property type="gene ID" value="ENSCPRG00005008978.1"/>
</dbReference>
<dbReference type="InterPro" id="IPR007174">
    <property type="entry name" value="Las1"/>
</dbReference>
<accession>A0A7M4FWD3</accession>
<feature type="compositionally biased region" description="Acidic residues" evidence="1">
    <location>
        <begin position="191"/>
        <end position="200"/>
    </location>
</feature>
<dbReference type="PANTHER" id="PTHR15002:SF0">
    <property type="entry name" value="RIBOSOMAL BIOGENESIS PROTEIN LAS1L"/>
    <property type="match status" value="1"/>
</dbReference>
<sequence>MTPSAGAQWARGGSSIGPGRAPIGCGARRAMAGRSVVAWRGKAEWDQVMVGLYGGDGRLQQHALDRVSAWKSRYGQRMPLAVDCTTDLIRCKILDMSGNVSSHELVLSYGLALVRFVNLITERKQKIFYIPLRRLAKEMNIPVWVVDLRHDLTHGKLPQLNACRKGCDVVLEWLRRTYWSCQLGNNLSGECEEEQDEEAEMTAATETEMDSDTEEAQDLQPQGYLEDKEFHEKVRNVLISYRNHQFGVFQEFQPFGKAQKVWCKPSSEVEWILAQIKDLVQENRDMVADALLEDGFLIPTVEHLETLNIKSDENKELLDIPQIFYCFWQPLLKGLHSQDFTQSLIEKMFANLKQCSESSELRSQYLINWIAELLTANTKIKARKKMESCYQSRKRKLSLRRIPLQWLKLVDNCLGAPCWATPHLLQLILTGMEPPLPLDTQKNLLYLSSIYTQEGSSLSSPGSSSDTRGQPIYTIESLQWKAKQDNLAKEQGQMAERQETVLGGGEDEEGEEEDEEETEMETESPSLEELLHPVNMMAVAEKRAALQGSVWQISSDEVQWKDFPLGKLPGQADEPDGLMVEHYSVMSLIDQPVTRDERHSLSMNSSELNTPVTEGLLWTQSDLHRIKSGLQLF</sequence>
<dbReference type="GO" id="GO:0005730">
    <property type="term" value="C:nucleolus"/>
    <property type="evidence" value="ECO:0007669"/>
    <property type="project" value="Ensembl"/>
</dbReference>
<proteinExistence type="predicted"/>
<dbReference type="PANTHER" id="PTHR15002">
    <property type="entry name" value="RIBOSOMAL BIOGENESIS PROTEIN LAS1L"/>
    <property type="match status" value="1"/>
</dbReference>
<dbReference type="GO" id="GO:0000460">
    <property type="term" value="P:maturation of 5.8S rRNA"/>
    <property type="evidence" value="ECO:0007669"/>
    <property type="project" value="TreeGrafter"/>
</dbReference>
<dbReference type="GeneTree" id="ENSGT00390000014785"/>
<dbReference type="GO" id="GO:0004519">
    <property type="term" value="F:endonuclease activity"/>
    <property type="evidence" value="ECO:0007669"/>
    <property type="project" value="InterPro"/>
</dbReference>
<name>A0A7M4FWD3_CROPO</name>
<protein>
    <submittedName>
        <fullName evidence="2">LAS1 like ribosome biosis factor</fullName>
    </submittedName>
</protein>
<feature type="region of interest" description="Disordered" evidence="1">
    <location>
        <begin position="484"/>
        <end position="526"/>
    </location>
</feature>
<dbReference type="GO" id="GO:0000470">
    <property type="term" value="P:maturation of LSU-rRNA"/>
    <property type="evidence" value="ECO:0007669"/>
    <property type="project" value="TreeGrafter"/>
</dbReference>
<reference evidence="2" key="2">
    <citation type="submission" date="2025-09" db="UniProtKB">
        <authorList>
            <consortium name="Ensembl"/>
        </authorList>
    </citation>
    <scope>IDENTIFICATION</scope>
</reference>
<feature type="compositionally biased region" description="Acidic residues" evidence="1">
    <location>
        <begin position="207"/>
        <end position="217"/>
    </location>
</feature>
<dbReference type="GO" id="GO:0090730">
    <property type="term" value="C:Las1 complex"/>
    <property type="evidence" value="ECO:0007669"/>
    <property type="project" value="InterPro"/>
</dbReference>
<dbReference type="Pfam" id="PF04031">
    <property type="entry name" value="Las1"/>
    <property type="match status" value="1"/>
</dbReference>
<dbReference type="GO" id="GO:0030687">
    <property type="term" value="C:preribosome, large subunit precursor"/>
    <property type="evidence" value="ECO:0007669"/>
    <property type="project" value="TreeGrafter"/>
</dbReference>
<feature type="compositionally biased region" description="Acidic residues" evidence="1">
    <location>
        <begin position="505"/>
        <end position="522"/>
    </location>
</feature>
<gene>
    <name evidence="2" type="primary">LAS1L</name>
</gene>